<organism evidence="1 2">
    <name type="scientific">Violaceomyces palustris</name>
    <dbReference type="NCBI Taxonomy" id="1673888"/>
    <lineage>
        <taxon>Eukaryota</taxon>
        <taxon>Fungi</taxon>
        <taxon>Dikarya</taxon>
        <taxon>Basidiomycota</taxon>
        <taxon>Ustilaginomycotina</taxon>
        <taxon>Ustilaginomycetes</taxon>
        <taxon>Violaceomycetales</taxon>
        <taxon>Violaceomycetaceae</taxon>
        <taxon>Violaceomyces</taxon>
    </lineage>
</organism>
<evidence type="ECO:0000313" key="2">
    <source>
        <dbReference type="Proteomes" id="UP000245626"/>
    </source>
</evidence>
<gene>
    <name evidence="1" type="ORF">IE53DRAFT_411668</name>
</gene>
<accession>A0ACD0NU87</accession>
<keyword evidence="2" id="KW-1185">Reference proteome</keyword>
<sequence length="720" mass="81004">MEDERLVTFLEWCRGVGIFIDPRLEIRRLPSGPADREEAASSLAVFSKSFINRDQIVCKVPKGAILSARTSRLFNLCPRERYESSSALSLELALCLLYEKLRGPASNFSPYLEILPGRGLDLPIFWYDEEEGRVEGSGDDGGRRDAKFWLKGTEVERVIRRSKHEQQGSAPSSRSPPSKATNHHPMTRQRLIEYFRTIGENMLRRSGLDLEDLNKRHEELDGVNLEKLFQRCYSIVSSRAFVVDVYHGLALVPVADLFNHSSHHNIHFESDDVVCPECGSFDACHRHGFTNPLLPPTRRSKAGRGRGLEEEEEDDEDEWIDSVDMRVVRTVYPSDELLNTYGQLSNTSLMIEYGFCLDEDTDQERLTWDPRYPQELGEILDCLFGGEEEEEEEEGEEKISGTGEGDPSLGPCSKRGEEWDRLMDSIFQLAHLGEGRERGEEAGRRMRRLWSSLDSIFTRLEEGGEGKVGATTATLHPVEEPFTPLSDHEGSQDLELGLFVDQEGRVSLPLWRLFLLSSCLDHLGEDGHRVGRRGPTLEALVSSCQNLLSEVWLRFQRDPDEEDEVTQGRGEAALNAKRSHQDGTASGGNPILPSTAQLTTRDALIKLCSLFRRRISSMNAHRHERGALQLLALHPSSSSSTPITLHSISKAYQEMASLRVSVANLSLLSRKLLPPRTAERSRKRSTSEDVRRSPCAPPSRRTKTLSPQKITLDDGEAEDG</sequence>
<proteinExistence type="predicted"/>
<evidence type="ECO:0000313" key="1">
    <source>
        <dbReference type="EMBL" id="PWN49376.1"/>
    </source>
</evidence>
<dbReference type="EMBL" id="KZ820059">
    <property type="protein sequence ID" value="PWN49376.1"/>
    <property type="molecule type" value="Genomic_DNA"/>
</dbReference>
<name>A0ACD0NU87_9BASI</name>
<protein>
    <submittedName>
        <fullName evidence="1">SET domain-containing protein</fullName>
    </submittedName>
</protein>
<reference evidence="1 2" key="1">
    <citation type="journal article" date="2018" name="Mol. Biol. Evol.">
        <title>Broad Genomic Sampling Reveals a Smut Pathogenic Ancestry of the Fungal Clade Ustilaginomycotina.</title>
        <authorList>
            <person name="Kijpornyongpan T."/>
            <person name="Mondo S.J."/>
            <person name="Barry K."/>
            <person name="Sandor L."/>
            <person name="Lee J."/>
            <person name="Lipzen A."/>
            <person name="Pangilinan J."/>
            <person name="LaButti K."/>
            <person name="Hainaut M."/>
            <person name="Henrissat B."/>
            <person name="Grigoriev I.V."/>
            <person name="Spatafora J.W."/>
            <person name="Aime M.C."/>
        </authorList>
    </citation>
    <scope>NUCLEOTIDE SEQUENCE [LARGE SCALE GENOMIC DNA]</scope>
    <source>
        <strain evidence="1 2">SA 807</strain>
    </source>
</reference>
<dbReference type="Proteomes" id="UP000245626">
    <property type="component" value="Unassembled WGS sequence"/>
</dbReference>